<dbReference type="InterPro" id="IPR008557">
    <property type="entry name" value="PhoX"/>
</dbReference>
<evidence type="ECO:0000313" key="2">
    <source>
        <dbReference type="Proteomes" id="UP000248857"/>
    </source>
</evidence>
<reference evidence="1 2" key="1">
    <citation type="journal article" date="2018" name="Sci. Rep.">
        <title>A novel species of the marine cyanobacterium Acaryochloris with a unique pigment content and lifestyle.</title>
        <authorList>
            <person name="Partensky F."/>
            <person name="Six C."/>
            <person name="Ratin M."/>
            <person name="Garczarek L."/>
            <person name="Vaulot D."/>
            <person name="Probert I."/>
            <person name="Calteau A."/>
            <person name="Gourvil P."/>
            <person name="Marie D."/>
            <person name="Grebert T."/>
            <person name="Bouchier C."/>
            <person name="Le Panse S."/>
            <person name="Gachenot M."/>
            <person name="Rodriguez F."/>
            <person name="Garrido J.L."/>
        </authorList>
    </citation>
    <scope>NUCLEOTIDE SEQUENCE [LARGE SCALE GENOMIC DNA]</scope>
    <source>
        <strain evidence="1 2">RCC1774</strain>
    </source>
</reference>
<organism evidence="1 2">
    <name type="scientific">Acaryochloris thomasi RCC1774</name>
    <dbReference type="NCBI Taxonomy" id="1764569"/>
    <lineage>
        <taxon>Bacteria</taxon>
        <taxon>Bacillati</taxon>
        <taxon>Cyanobacteriota</taxon>
        <taxon>Cyanophyceae</taxon>
        <taxon>Acaryochloridales</taxon>
        <taxon>Acaryochloridaceae</taxon>
        <taxon>Acaryochloris</taxon>
        <taxon>Acaryochloris thomasi</taxon>
    </lineage>
</organism>
<accession>A0A2W1JQ57</accession>
<proteinExistence type="predicted"/>
<dbReference type="AlphaFoldDB" id="A0A2W1JQ57"/>
<dbReference type="Pfam" id="PF05787">
    <property type="entry name" value="PhoX"/>
    <property type="match status" value="1"/>
</dbReference>
<gene>
    <name evidence="1" type="ORF">C1752_06650</name>
</gene>
<keyword evidence="2" id="KW-1185">Reference proteome</keyword>
<evidence type="ECO:0000313" key="1">
    <source>
        <dbReference type="EMBL" id="PZD71371.1"/>
    </source>
</evidence>
<evidence type="ECO:0008006" key="3">
    <source>
        <dbReference type="Google" id="ProtNLM"/>
    </source>
</evidence>
<dbReference type="PANTHER" id="PTHR35399">
    <property type="entry name" value="SLR8030 PROTEIN"/>
    <property type="match status" value="1"/>
</dbReference>
<sequence length="358" mass="38874">MNDGNLVPADHDGMSAFSGPNNTIVLVRNHELSPSETPGAVGPKYDSACAGGTTTLTLNADRRLLRHHVSLAGTYRNCSGGATPWDSWISCEEDTSTPRSNPILSRRHGYNFEVPALLTEPVIPEPLVAMGRFYHEAIAVDPSTGIVYQTEDRGDGLLYRFIPHEPGNLKAGGVLEALKIKEKPQANTKVGFALEQSMAVEWVRIEDPDPAEDTVRQEGFAKGAAQFSRGEGLCFDGQDLYVCCTSGGKAGLGQVWRYRPEEDGGQLTLFVESSGRSQLDYPDNITASSFGDLFVSEDGWGEQFVRGIQRDGKVYDFARNALNTSEFAGVCFATNPLTMFVNIQSPGITLAIWGPFIS</sequence>
<comment type="caution">
    <text evidence="1">The sequence shown here is derived from an EMBL/GenBank/DDBJ whole genome shotgun (WGS) entry which is preliminary data.</text>
</comment>
<dbReference type="SUPFAM" id="SSF63825">
    <property type="entry name" value="YWTD domain"/>
    <property type="match status" value="1"/>
</dbReference>
<dbReference type="Proteomes" id="UP000248857">
    <property type="component" value="Unassembled WGS sequence"/>
</dbReference>
<dbReference type="PANTHER" id="PTHR35399:SF4">
    <property type="entry name" value="MEMBRANE PROTEIN"/>
    <property type="match status" value="1"/>
</dbReference>
<name>A0A2W1JQ57_9CYAN</name>
<dbReference type="EMBL" id="PQWO01000018">
    <property type="protein sequence ID" value="PZD71371.1"/>
    <property type="molecule type" value="Genomic_DNA"/>
</dbReference>
<protein>
    <recommendedName>
        <fullName evidence="3">Phosphatase</fullName>
    </recommendedName>
</protein>